<comment type="catalytic activity">
    <reaction evidence="7">
        <text>(6S)-5,6,7,8-tetrahydrofolate + NADP(+) = 7,8-dihydrofolate + NADPH + H(+)</text>
        <dbReference type="Rhea" id="RHEA:15009"/>
        <dbReference type="ChEBI" id="CHEBI:15378"/>
        <dbReference type="ChEBI" id="CHEBI:57451"/>
        <dbReference type="ChEBI" id="CHEBI:57453"/>
        <dbReference type="ChEBI" id="CHEBI:57783"/>
        <dbReference type="ChEBI" id="CHEBI:58349"/>
        <dbReference type="EC" id="1.5.1.3"/>
    </reaction>
</comment>
<dbReference type="InterPro" id="IPR024072">
    <property type="entry name" value="DHFR-like_dom_sf"/>
</dbReference>
<evidence type="ECO:0000313" key="10">
    <source>
        <dbReference type="EMBL" id="QXQ13236.1"/>
    </source>
</evidence>
<dbReference type="Proteomes" id="UP000887023">
    <property type="component" value="Chromosome"/>
</dbReference>
<dbReference type="PROSITE" id="PS00075">
    <property type="entry name" value="DHFR_1"/>
    <property type="match status" value="1"/>
</dbReference>
<dbReference type="Pfam" id="PF00186">
    <property type="entry name" value="DHFR_1"/>
    <property type="match status" value="1"/>
</dbReference>
<dbReference type="PIRSF" id="PIRSF000194">
    <property type="entry name" value="DHFR"/>
    <property type="match status" value="1"/>
</dbReference>
<evidence type="ECO:0000256" key="1">
    <source>
        <dbReference type="ARBA" id="ARBA00004903"/>
    </source>
</evidence>
<dbReference type="EMBL" id="CP079105">
    <property type="protein sequence ID" value="QXQ13236.1"/>
    <property type="molecule type" value="Genomic_DNA"/>
</dbReference>
<dbReference type="PROSITE" id="PS51330">
    <property type="entry name" value="DHFR_2"/>
    <property type="match status" value="1"/>
</dbReference>
<evidence type="ECO:0000256" key="6">
    <source>
        <dbReference type="ARBA" id="ARBA00023002"/>
    </source>
</evidence>
<sequence>MPSEAVVLIWAQARNAAIGLHNALPWHIPEDLKHFKERTAGHPVIMGRRTWDSLQPPFRPLPGRRNIVLSHDDAWTGSGATRAADLEEALRIAGPGRTYVVGGAQTYRAAMPYADFLDVTEIDADYPGDAYAPEIDPAIWHLAEDGPWQVSAGIRYRFRGYLKRR</sequence>
<dbReference type="EC" id="1.5.1.3" evidence="3 7"/>
<name>A0ABX8S7J1_9ACTN</name>
<comment type="pathway">
    <text evidence="1 7">Cofactor biosynthesis; tetrahydrofolate biosynthesis; 5,6,7,8-tetrahydrofolate from 7,8-dihydrofolate: step 1/1.</text>
</comment>
<dbReference type="CDD" id="cd00209">
    <property type="entry name" value="DHFR"/>
    <property type="match status" value="1"/>
</dbReference>
<dbReference type="PANTHER" id="PTHR48069">
    <property type="entry name" value="DIHYDROFOLATE REDUCTASE"/>
    <property type="match status" value="1"/>
</dbReference>
<keyword evidence="6 7" id="KW-0560">Oxidoreductase</keyword>
<comment type="similarity">
    <text evidence="2 7 8">Belongs to the dihydrofolate reductase family.</text>
</comment>
<evidence type="ECO:0000313" key="11">
    <source>
        <dbReference type="Proteomes" id="UP000887023"/>
    </source>
</evidence>
<organism evidence="10 11">
    <name type="scientific">Skermania pinensis</name>
    <dbReference type="NCBI Taxonomy" id="39122"/>
    <lineage>
        <taxon>Bacteria</taxon>
        <taxon>Bacillati</taxon>
        <taxon>Actinomycetota</taxon>
        <taxon>Actinomycetes</taxon>
        <taxon>Mycobacteriales</taxon>
        <taxon>Gordoniaceae</taxon>
        <taxon>Skermania</taxon>
    </lineage>
</organism>
<evidence type="ECO:0000256" key="7">
    <source>
        <dbReference type="PIRNR" id="PIRNR000194"/>
    </source>
</evidence>
<dbReference type="RefSeq" id="WP_066472820.1">
    <property type="nucleotide sequence ID" value="NZ_CBCRUZ010000008.1"/>
</dbReference>
<evidence type="ECO:0000256" key="4">
    <source>
        <dbReference type="ARBA" id="ARBA00022563"/>
    </source>
</evidence>
<protein>
    <recommendedName>
        <fullName evidence="3 7">Dihydrofolate reductase</fullName>
        <ecNumber evidence="3 7">1.5.1.3</ecNumber>
    </recommendedName>
</protein>
<dbReference type="PROSITE" id="PS50096">
    <property type="entry name" value="IQ"/>
    <property type="match status" value="1"/>
</dbReference>
<dbReference type="InterPro" id="IPR001796">
    <property type="entry name" value="DHFR_dom"/>
</dbReference>
<reference evidence="10" key="1">
    <citation type="submission" date="2021-07" db="EMBL/GenBank/DDBJ databases">
        <title>Candidatus Kaistella beijingensis sp. nov. isolated from a municipal wastewater treatment plant is involved in sludge foaming.</title>
        <authorList>
            <person name="Song Y."/>
            <person name="Liu S.-J."/>
        </authorList>
    </citation>
    <scope>NUCLEOTIDE SEQUENCE</scope>
    <source>
        <strain evidence="10">DSM 43998</strain>
    </source>
</reference>
<comment type="function">
    <text evidence="7">Key enzyme in folate metabolism. Catalyzes an essential reaction for de novo glycine and purine synthesis, and for DNA precursor synthesis.</text>
</comment>
<dbReference type="PRINTS" id="PR00070">
    <property type="entry name" value="DHFR"/>
</dbReference>
<dbReference type="PANTHER" id="PTHR48069:SF3">
    <property type="entry name" value="DIHYDROFOLATE REDUCTASE"/>
    <property type="match status" value="1"/>
</dbReference>
<keyword evidence="4 7" id="KW-0554">One-carbon metabolism</keyword>
<evidence type="ECO:0000256" key="8">
    <source>
        <dbReference type="RuleBase" id="RU004474"/>
    </source>
</evidence>
<dbReference type="InterPro" id="IPR017925">
    <property type="entry name" value="DHFR_CS"/>
</dbReference>
<keyword evidence="5 7" id="KW-0521">NADP</keyword>
<dbReference type="SUPFAM" id="SSF53597">
    <property type="entry name" value="Dihydrofolate reductase-like"/>
    <property type="match status" value="1"/>
</dbReference>
<proteinExistence type="inferred from homology"/>
<evidence type="ECO:0000259" key="9">
    <source>
        <dbReference type="PROSITE" id="PS51330"/>
    </source>
</evidence>
<evidence type="ECO:0000256" key="5">
    <source>
        <dbReference type="ARBA" id="ARBA00022857"/>
    </source>
</evidence>
<feature type="domain" description="DHFR" evidence="9">
    <location>
        <begin position="5"/>
        <end position="163"/>
    </location>
</feature>
<accession>A0ABX8S7J1</accession>
<dbReference type="InterPro" id="IPR012259">
    <property type="entry name" value="DHFR"/>
</dbReference>
<gene>
    <name evidence="10" type="ORF">KV203_15320</name>
</gene>
<keyword evidence="11" id="KW-1185">Reference proteome</keyword>
<evidence type="ECO:0000256" key="2">
    <source>
        <dbReference type="ARBA" id="ARBA00009539"/>
    </source>
</evidence>
<dbReference type="Gene3D" id="3.40.430.10">
    <property type="entry name" value="Dihydrofolate Reductase, subunit A"/>
    <property type="match status" value="1"/>
</dbReference>
<evidence type="ECO:0000256" key="3">
    <source>
        <dbReference type="ARBA" id="ARBA00012856"/>
    </source>
</evidence>